<feature type="compositionally biased region" description="Basic and acidic residues" evidence="1">
    <location>
        <begin position="24"/>
        <end position="42"/>
    </location>
</feature>
<proteinExistence type="predicted"/>
<reference evidence="3" key="1">
    <citation type="submission" date="2016-10" db="EMBL/GenBank/DDBJ databases">
        <authorList>
            <person name="Varghese N."/>
            <person name="Submissions S."/>
        </authorList>
    </citation>
    <scope>NUCLEOTIDE SEQUENCE [LARGE SCALE GENOMIC DNA]</scope>
    <source>
        <strain evidence="3">LMG 26031</strain>
    </source>
</reference>
<organism evidence="2 3">
    <name type="scientific">Paraburkholderia diazotrophica</name>
    <dbReference type="NCBI Taxonomy" id="667676"/>
    <lineage>
        <taxon>Bacteria</taxon>
        <taxon>Pseudomonadati</taxon>
        <taxon>Pseudomonadota</taxon>
        <taxon>Betaproteobacteria</taxon>
        <taxon>Burkholderiales</taxon>
        <taxon>Burkholderiaceae</taxon>
        <taxon>Paraburkholderia</taxon>
    </lineage>
</organism>
<name>A0A1H6RCQ1_9BURK</name>
<gene>
    <name evidence="2" type="ORF">SAMN05192539_1002217</name>
</gene>
<dbReference type="AlphaFoldDB" id="A0A1H6RCQ1"/>
<dbReference type="EMBL" id="FNYE01000002">
    <property type="protein sequence ID" value="SEI53523.1"/>
    <property type="molecule type" value="Genomic_DNA"/>
</dbReference>
<evidence type="ECO:0000313" key="2">
    <source>
        <dbReference type="EMBL" id="SEI53523.1"/>
    </source>
</evidence>
<evidence type="ECO:0000313" key="3">
    <source>
        <dbReference type="Proteomes" id="UP000198866"/>
    </source>
</evidence>
<keyword evidence="3" id="KW-1185">Reference proteome</keyword>
<feature type="region of interest" description="Disordered" evidence="1">
    <location>
        <begin position="1"/>
        <end position="62"/>
    </location>
</feature>
<evidence type="ECO:0000256" key="1">
    <source>
        <dbReference type="SAM" id="MobiDB-lite"/>
    </source>
</evidence>
<accession>A0A1H6RCQ1</accession>
<sequence length="77" mass="8308">MKRAAPRTARKQAGDGVQRAWAPDARRERDAAAARQGGDRFAARAVPNSRTRAAAKRHGECSVPGRTAASFFRQAGF</sequence>
<protein>
    <submittedName>
        <fullName evidence="2">Uncharacterized protein</fullName>
    </submittedName>
</protein>
<dbReference type="STRING" id="667676.SAMN05192539_1002217"/>
<dbReference type="Proteomes" id="UP000198866">
    <property type="component" value="Unassembled WGS sequence"/>
</dbReference>
<feature type="compositionally biased region" description="Basic residues" evidence="1">
    <location>
        <begin position="1"/>
        <end position="10"/>
    </location>
</feature>